<keyword evidence="1" id="KW-0472">Membrane</keyword>
<evidence type="ECO:0000256" key="1">
    <source>
        <dbReference type="SAM" id="Phobius"/>
    </source>
</evidence>
<keyword evidence="1" id="KW-0812">Transmembrane</keyword>
<feature type="transmembrane region" description="Helical" evidence="1">
    <location>
        <begin position="7"/>
        <end position="30"/>
    </location>
</feature>
<reference evidence="2" key="1">
    <citation type="journal article" date="2012" name="Proc. Natl. Acad. Sci. U.S.A.">
        <title>Antigenic diversity is generated by distinct evolutionary mechanisms in African trypanosome species.</title>
        <authorList>
            <person name="Jackson A.P."/>
            <person name="Berry A."/>
            <person name="Aslett M."/>
            <person name="Allison H.C."/>
            <person name="Burton P."/>
            <person name="Vavrova-Anderson J."/>
            <person name="Brown R."/>
            <person name="Browne H."/>
            <person name="Corton N."/>
            <person name="Hauser H."/>
            <person name="Gamble J."/>
            <person name="Gilderthorp R."/>
            <person name="Marcello L."/>
            <person name="McQuillan J."/>
            <person name="Otto T.D."/>
            <person name="Quail M.A."/>
            <person name="Sanders M.J."/>
            <person name="van Tonder A."/>
            <person name="Ginger M.L."/>
            <person name="Field M.C."/>
            <person name="Barry J.D."/>
            <person name="Hertz-Fowler C."/>
            <person name="Berriman M."/>
        </authorList>
    </citation>
    <scope>NUCLEOTIDE SEQUENCE</scope>
    <source>
        <strain evidence="2">IL3000</strain>
    </source>
</reference>
<keyword evidence="1" id="KW-1133">Transmembrane helix</keyword>
<evidence type="ECO:0000313" key="2">
    <source>
        <dbReference type="EMBL" id="CCC94866.1"/>
    </source>
</evidence>
<dbReference type="AlphaFoldDB" id="G0UZP7"/>
<proteinExistence type="predicted"/>
<feature type="transmembrane region" description="Helical" evidence="1">
    <location>
        <begin position="50"/>
        <end position="70"/>
    </location>
</feature>
<name>G0UZP7_TRYCI</name>
<accession>G0UZP7</accession>
<protein>
    <submittedName>
        <fullName evidence="2">Uncharacterized protein</fullName>
    </submittedName>
</protein>
<organism evidence="2">
    <name type="scientific">Trypanosoma congolense (strain IL3000)</name>
    <dbReference type="NCBI Taxonomy" id="1068625"/>
    <lineage>
        <taxon>Eukaryota</taxon>
        <taxon>Discoba</taxon>
        <taxon>Euglenozoa</taxon>
        <taxon>Kinetoplastea</taxon>
        <taxon>Metakinetoplastina</taxon>
        <taxon>Trypanosomatida</taxon>
        <taxon>Trypanosomatidae</taxon>
        <taxon>Trypanosoma</taxon>
        <taxon>Nannomonas</taxon>
    </lineage>
</organism>
<gene>
    <name evidence="2" type="ORF">TCIL3000_11_2580</name>
</gene>
<sequence length="110" mass="13097">MYIYIYLFVLSTPILITFLFSFFRFFSLFGSFSLFPLFMQGVVLSIKYRVFAAILPVCFIHFSVYLRLLLYILRLPFDLRFFFVRSLTCFFLSFPHAPFLQCEPIIHTAA</sequence>
<dbReference type="EMBL" id="HE575324">
    <property type="protein sequence ID" value="CCC94866.1"/>
    <property type="molecule type" value="Genomic_DNA"/>
</dbReference>